<feature type="compositionally biased region" description="Polar residues" evidence="1">
    <location>
        <begin position="26"/>
        <end position="39"/>
    </location>
</feature>
<feature type="transmembrane region" description="Helical" evidence="2">
    <location>
        <begin position="225"/>
        <end position="246"/>
    </location>
</feature>
<dbReference type="PANTHER" id="PTHR15260">
    <property type="entry name" value="SARCOSPAN"/>
    <property type="match status" value="1"/>
</dbReference>
<feature type="compositionally biased region" description="Polar residues" evidence="1">
    <location>
        <begin position="1"/>
        <end position="11"/>
    </location>
</feature>
<reference evidence="3" key="1">
    <citation type="submission" date="2017-01" db="EMBL/GenBank/DDBJ databases">
        <title>A deep insight into the sialotranscriptome of adult male and female Cluex tarsalis mosquitoes.</title>
        <authorList>
            <person name="Ribeiro J.M."/>
            <person name="Moreira F."/>
            <person name="Bernard K.A."/>
            <person name="Calvo E."/>
        </authorList>
    </citation>
    <scope>NUCLEOTIDE SEQUENCE</scope>
    <source>
        <strain evidence="3">Kern County</strain>
        <tissue evidence="3">Salivary glands</tissue>
    </source>
</reference>
<feature type="region of interest" description="Disordered" evidence="1">
    <location>
        <begin position="501"/>
        <end position="545"/>
    </location>
</feature>
<dbReference type="GO" id="GO:0042383">
    <property type="term" value="C:sarcolemma"/>
    <property type="evidence" value="ECO:0007669"/>
    <property type="project" value="TreeGrafter"/>
</dbReference>
<evidence type="ECO:0000256" key="2">
    <source>
        <dbReference type="SAM" id="Phobius"/>
    </source>
</evidence>
<feature type="compositionally biased region" description="Polar residues" evidence="1">
    <location>
        <begin position="526"/>
        <end position="535"/>
    </location>
</feature>
<feature type="region of interest" description="Disordered" evidence="1">
    <location>
        <begin position="1"/>
        <end position="40"/>
    </location>
</feature>
<feature type="compositionally biased region" description="Low complexity" evidence="1">
    <location>
        <begin position="106"/>
        <end position="126"/>
    </location>
</feature>
<evidence type="ECO:0000256" key="1">
    <source>
        <dbReference type="SAM" id="MobiDB-lite"/>
    </source>
</evidence>
<name>A0A1Q3FVG0_CULTA</name>
<feature type="transmembrane region" description="Helical" evidence="2">
    <location>
        <begin position="258"/>
        <end position="277"/>
    </location>
</feature>
<feature type="transmembrane region" description="Helical" evidence="2">
    <location>
        <begin position="298"/>
        <end position="317"/>
    </location>
</feature>
<organism evidence="3">
    <name type="scientific">Culex tarsalis</name>
    <name type="common">Encephalitis mosquito</name>
    <dbReference type="NCBI Taxonomy" id="7177"/>
    <lineage>
        <taxon>Eukaryota</taxon>
        <taxon>Metazoa</taxon>
        <taxon>Ecdysozoa</taxon>
        <taxon>Arthropoda</taxon>
        <taxon>Hexapoda</taxon>
        <taxon>Insecta</taxon>
        <taxon>Pterygota</taxon>
        <taxon>Neoptera</taxon>
        <taxon>Endopterygota</taxon>
        <taxon>Diptera</taxon>
        <taxon>Nematocera</taxon>
        <taxon>Culicoidea</taxon>
        <taxon>Culicidae</taxon>
        <taxon>Culicinae</taxon>
        <taxon>Culicini</taxon>
        <taxon>Culex</taxon>
        <taxon>Culex</taxon>
    </lineage>
</organism>
<proteinExistence type="predicted"/>
<feature type="compositionally biased region" description="Polar residues" evidence="1">
    <location>
        <begin position="138"/>
        <end position="150"/>
    </location>
</feature>
<dbReference type="PANTHER" id="PTHR15260:SF1">
    <property type="entry name" value="SARCOSPAN"/>
    <property type="match status" value="1"/>
</dbReference>
<dbReference type="InterPro" id="IPR030429">
    <property type="entry name" value="Sarcospan"/>
</dbReference>
<feature type="region of interest" description="Disordered" evidence="1">
    <location>
        <begin position="74"/>
        <end position="158"/>
    </location>
</feature>
<feature type="transmembrane region" description="Helical" evidence="2">
    <location>
        <begin position="443"/>
        <end position="471"/>
    </location>
</feature>
<sequence>MSSGKRSSYELTTPAADEERPHSFYDNLTTSPSGTSGSRVIQIPDIQFKFDDDIPMGRSSTLLMSNAKSDFFGLSKIPDDEPDDESDQRLLPSSDRRTPPTIVPRPADATTATSSSSPTSTASTVPAAPPGSPEDSPRSTSRPTSAQRNITIRLPEAGAPSEAVYMTTTVPQNFAKNSSTLIGRHKPTRSSLRHSRMLVVNSKNYHQRFPKGNSLNLRHIRLSRLLMLLKIAIGAVLTFVGMTIIVWSPNTATKDNPYWSGMILVASGALFLVLFDFKRRPANRLRENFFNFVRVNALVILLLTIFFTMLAFIYALIHTTNLSSGNLRCEPEYHFNVNSSSCVCLIDPRSPQEVAEAAMAVRDVRNEAGGRDDGGYFDRDEDDGEEDFGRKNLTTMAAAVAASTMGPTIMSGLDLRKAAEQLEDEGVIRLEYRDFNCSEVLSIWYYVTLGSTILNSLGCLLSAAFLVIYGVECQRREHELRYMTVRTNGTGEPVAAATVAPKIGETAVQDSGGKDEKEEEAEGTERPSSAANVTESIDEKTSEEM</sequence>
<protein>
    <submittedName>
        <fullName evidence="3">Putative secreted protein</fullName>
    </submittedName>
</protein>
<accession>A0A1Q3FVG0</accession>
<keyword evidence="2" id="KW-1133">Transmembrane helix</keyword>
<dbReference type="AlphaFoldDB" id="A0A1Q3FVG0"/>
<keyword evidence="2" id="KW-0472">Membrane</keyword>
<evidence type="ECO:0000313" key="3">
    <source>
        <dbReference type="EMBL" id="JAV31600.1"/>
    </source>
</evidence>
<keyword evidence="2" id="KW-0812">Transmembrane</keyword>
<dbReference type="GO" id="GO:0016010">
    <property type="term" value="C:dystrophin-associated glycoprotein complex"/>
    <property type="evidence" value="ECO:0007669"/>
    <property type="project" value="InterPro"/>
</dbReference>
<dbReference type="EMBL" id="GFDL01003445">
    <property type="protein sequence ID" value="JAV31600.1"/>
    <property type="molecule type" value="Transcribed_RNA"/>
</dbReference>